<feature type="compositionally biased region" description="Acidic residues" evidence="1">
    <location>
        <begin position="1"/>
        <end position="16"/>
    </location>
</feature>
<evidence type="ECO:0000313" key="3">
    <source>
        <dbReference type="Proteomes" id="UP000481861"/>
    </source>
</evidence>
<reference evidence="2 3" key="1">
    <citation type="submission" date="2020-01" db="EMBL/GenBank/DDBJ databases">
        <authorList>
            <consortium name="DOE Joint Genome Institute"/>
            <person name="Haridas S."/>
            <person name="Albert R."/>
            <person name="Binder M."/>
            <person name="Bloem J."/>
            <person name="Labutti K."/>
            <person name="Salamov A."/>
            <person name="Andreopoulos B."/>
            <person name="Baker S.E."/>
            <person name="Barry K."/>
            <person name="Bills G."/>
            <person name="Bluhm B.H."/>
            <person name="Cannon C."/>
            <person name="Castanera R."/>
            <person name="Culley D.E."/>
            <person name="Daum C."/>
            <person name="Ezra D."/>
            <person name="Gonzalez J.B."/>
            <person name="Henrissat B."/>
            <person name="Kuo A."/>
            <person name="Liang C."/>
            <person name="Lipzen A."/>
            <person name="Lutzoni F."/>
            <person name="Magnuson J."/>
            <person name="Mondo S."/>
            <person name="Nolan M."/>
            <person name="Ohm R."/>
            <person name="Pangilinan J."/>
            <person name="Park H.-J.H."/>
            <person name="Ramirez L."/>
            <person name="Alfaro M."/>
            <person name="Sun H."/>
            <person name="Tritt A."/>
            <person name="Yoshinaga Y."/>
            <person name="Zwiers L.-H.L."/>
            <person name="Turgeon B.G."/>
            <person name="Goodwin S.B."/>
            <person name="Spatafora J.W."/>
            <person name="Crous P.W."/>
            <person name="Grigoriev I.V."/>
        </authorList>
    </citation>
    <scope>NUCLEOTIDE SEQUENCE [LARGE SCALE GENOMIC DNA]</scope>
    <source>
        <strain evidence="2 3">CBS 611.86</strain>
    </source>
</reference>
<name>A0A7C8M788_9PLEO</name>
<sequence length="313" mass="36027">MKDDFYPEENSPENEETGGFKIHNPSHTRFQRQFVKISSKKSKFRKTVQMIICVHGWEDETKKQPMTLIVFSCHLSCSATQYRYQSARMWLEFGEDAYLPKQDSAPKASPEVVAYAPFARTEKWNETETQIRRKLAKGAKADVHHGATLGVNADHEREVSFTRKYFDKGTSDPIPDERTGKEIGRQWYLEQNKAQKYGVEPDFKIAVLLKRSHNANGEPIIFQSIFDMRVEAGLLHDIEEHTRRFYRLWKPEDDPVYYKPDADNHVRGPEGEKMMENVNVERLGELSKEGVLAGLLNNKAGLTSGLEPFDAKV</sequence>
<feature type="region of interest" description="Disordered" evidence="1">
    <location>
        <begin position="1"/>
        <end position="23"/>
    </location>
</feature>
<gene>
    <name evidence="2" type="ORF">BDV95DRAFT_629208</name>
</gene>
<comment type="caution">
    <text evidence="2">The sequence shown here is derived from an EMBL/GenBank/DDBJ whole genome shotgun (WGS) entry which is preliminary data.</text>
</comment>
<dbReference type="EMBL" id="JAADJZ010000013">
    <property type="protein sequence ID" value="KAF2870616.1"/>
    <property type="molecule type" value="Genomic_DNA"/>
</dbReference>
<keyword evidence="3" id="KW-1185">Reference proteome</keyword>
<dbReference type="AlphaFoldDB" id="A0A7C8M788"/>
<protein>
    <submittedName>
        <fullName evidence="2">Uncharacterized protein</fullName>
    </submittedName>
</protein>
<evidence type="ECO:0000256" key="1">
    <source>
        <dbReference type="SAM" id="MobiDB-lite"/>
    </source>
</evidence>
<proteinExistence type="predicted"/>
<organism evidence="2 3">
    <name type="scientific">Massariosphaeria phaeospora</name>
    <dbReference type="NCBI Taxonomy" id="100035"/>
    <lineage>
        <taxon>Eukaryota</taxon>
        <taxon>Fungi</taxon>
        <taxon>Dikarya</taxon>
        <taxon>Ascomycota</taxon>
        <taxon>Pezizomycotina</taxon>
        <taxon>Dothideomycetes</taxon>
        <taxon>Pleosporomycetidae</taxon>
        <taxon>Pleosporales</taxon>
        <taxon>Pleosporales incertae sedis</taxon>
        <taxon>Massariosphaeria</taxon>
    </lineage>
</organism>
<dbReference type="OrthoDB" id="5030973at2759"/>
<dbReference type="Proteomes" id="UP000481861">
    <property type="component" value="Unassembled WGS sequence"/>
</dbReference>
<accession>A0A7C8M788</accession>
<evidence type="ECO:0000313" key="2">
    <source>
        <dbReference type="EMBL" id="KAF2870616.1"/>
    </source>
</evidence>